<feature type="domain" description="Reverse transcriptase" evidence="4">
    <location>
        <begin position="900"/>
        <end position="1160"/>
    </location>
</feature>
<feature type="region of interest" description="Disordered" evidence="2">
    <location>
        <begin position="1429"/>
        <end position="1450"/>
    </location>
</feature>
<organism evidence="5 6">
    <name type="scientific">Coffea arabica</name>
    <name type="common">Arabian coffee</name>
    <dbReference type="NCBI Taxonomy" id="13443"/>
    <lineage>
        <taxon>Eukaryota</taxon>
        <taxon>Viridiplantae</taxon>
        <taxon>Streptophyta</taxon>
        <taxon>Embryophyta</taxon>
        <taxon>Tracheophyta</taxon>
        <taxon>Spermatophyta</taxon>
        <taxon>Magnoliopsida</taxon>
        <taxon>eudicotyledons</taxon>
        <taxon>Gunneridae</taxon>
        <taxon>Pentapetalae</taxon>
        <taxon>asterids</taxon>
        <taxon>lamiids</taxon>
        <taxon>Gentianales</taxon>
        <taxon>Rubiaceae</taxon>
        <taxon>Ixoroideae</taxon>
        <taxon>Gardenieae complex</taxon>
        <taxon>Bertiereae - Coffeeae clade</taxon>
        <taxon>Coffeeae</taxon>
        <taxon>Coffea</taxon>
    </lineage>
</organism>
<dbReference type="InterPro" id="IPR043502">
    <property type="entry name" value="DNA/RNA_pol_sf"/>
</dbReference>
<dbReference type="RefSeq" id="XP_071924132.1">
    <property type="nucleotide sequence ID" value="XM_072068031.1"/>
</dbReference>
<sequence length="1814" mass="208379">MAEELADILRKFALSEEELGGAALDLGDVNTAIQESEKERERILGGGPWILDNQILVINKWSEGFEEDDMAFRIAPLWIQVWNLPVHWISKDVGRKIGKVFTGVREVIVPQIGGKEGRHLKILVETDISKPLMRGTTVQLNGIVKWLSFRYERCPDFCYKCGIVGHSERVCKSEMGVGKDKVDNQFGPWMRANWGKGSPQKGQSDNRYTKGRTVWGFKNGELIPKEGGGAKEIGIGEDVQKGNVRIEGGSKSCSGLELKGQLTDLNFLGGNTDGQNIVQRDQGKGKSEGVFGSMGRGLEIRIPVGKGSFTSAEGPEKELAERKKQCEEVTLPDNIKQQEEESHGGLAKVKENIEIVDKDDTVHMETDSGEQKQELNVKHVKGGRRQYKPQVRARRPVKELNGFSGILGNQAKRKSSQIEMEREDIEMSDLNLKRNKKSDGLGGDVISSEGVEASQTCETKNKARCMENVRKKLGFDESIVVEAMNRSGGMALMWKREVKVVQVLQSAFTLEAHLYDQDSQLNWWFIGLYASCDALIRKEQWKVIKDRSILWGDKWIIAGDFNDIISNDEKWGGRFREEWTFRDFRNFIDTNNLVDIGFVGNPWTWSNNWDREGEVKERLDRVLSSTEWFQVFERVVCKHVENYGSDHSILLIDSCPPVGKKKKRFYFDKRWLNKEGMEQVVERAWNVEWEGSRMFKIKKKIANCRIQLLKWRNNFQENSRRRIEEVKDKLGKIRKGSDHNSRERYKELKNQLRLAYEDEELFWSQKARVNWLREGDRNTHYFHACVKGRRNRNKILNIQREDGTWTKSEQEIGVEVEEYYKKLFTSPGGQCLEEILDGIPHSITDQINNNLTKVVDEKEVKKALFSMNPNKAPGPDGMSPLFFQKFWYLIKKDMVKAIQSFFHSCHMLKAINSTVISLIPKIDNPIDLKLKNVLDLCISKNQAAFVPGRQILDNVILSHEFLHHLKNKRQGNAAFLALKLDMSKAYDRVEWRFLEAIMKKMGFCNKWINWIMSCIATVTYSFNINGEHRGFVTPKRGIRQGDPLSFYLFLLCSEGMSNVLKKAEASKKISGLKISRRGPSITHLFFADDSLIFCKAEANQAKELMHLLKMYEDSSGQVVNIEKSSVFFSKNTADAKKDEVCRELGKIQKVSQEKYLGLPMVITRTKEQVFGFVKDNCQKRINSWKNKFLSAAGKEVLLKAVTLAMPTYAMSCFKLSSKLCKDISGMMSRFWWGEIEGRNKLHLCSWKKVTQDKESGDLGFKDLQCFNRALLGKQVWRLLTRPNLLVSKVLKAKYHPNESIFRCKVPKTSSWIWQSMMGTRQVVEEGTRRKIGNERGTRIWEDKWIPDNPQGRPTTEKPQSCNLNTVDQLISNFRWNRPVVFRIFNREDANKIFKIPLSLTGREDSNFWIHSGCGQYTVRSAHKVLNKKQIQERSGLRREDSPSGSHEGRQGWKQLWKLNVKQKLKVFIWKGMNNALPVNELIFARTKIGDPMCTGCGEEEETVEHLFFRCKFAEQVWNISPVKWDGIDDQRGDFKRWWNALVGARFRKEGLEHIGLTVNILWQLWKARNERVFQGTEKQPLQVIQKAVQEWREHLTAMEGNRSLSIPETFDASDGLGLLTSEEESVNVEVAITHKGEGQVVGVGVIATDNRGQEKASWAMRERSMGHFLLDYAEAVKIAMVKVRSQNWSAVKFGITDQQLLRQLGSGRSKDIRLYAQVEEINSLRSMFRQCSFYLLQDEQRLKSSQISLYATCILFDEERLAAELETVINDFTRFTAKIQPVFHDSQFHAPRVGTKAKPQKVKNPVPRNPCQQA</sequence>
<proteinExistence type="predicted"/>
<evidence type="ECO:0000259" key="4">
    <source>
        <dbReference type="PROSITE" id="PS50878"/>
    </source>
</evidence>
<dbReference type="Pfam" id="PF00078">
    <property type="entry name" value="RVT_1"/>
    <property type="match status" value="1"/>
</dbReference>
<reference evidence="6" key="1">
    <citation type="submission" date="2025-08" db="UniProtKB">
        <authorList>
            <consortium name="RefSeq"/>
        </authorList>
    </citation>
    <scope>IDENTIFICATION</scope>
    <source>
        <tissue evidence="6">Leaves</tissue>
    </source>
</reference>
<keyword evidence="5" id="KW-1185">Reference proteome</keyword>
<name>A0ABM4VX68_COFAR</name>
<evidence type="ECO:0008006" key="7">
    <source>
        <dbReference type="Google" id="ProtNLM"/>
    </source>
</evidence>
<dbReference type="GeneID" id="140015448"/>
<dbReference type="Pfam" id="PF14392">
    <property type="entry name" value="zf-CCHC_4"/>
    <property type="match status" value="1"/>
</dbReference>
<feature type="region of interest" description="Disordered" evidence="2">
    <location>
        <begin position="191"/>
        <end position="210"/>
    </location>
</feature>
<evidence type="ECO:0000256" key="2">
    <source>
        <dbReference type="SAM" id="MobiDB-lite"/>
    </source>
</evidence>
<keyword evidence="1" id="KW-0862">Zinc</keyword>
<dbReference type="Gene3D" id="3.60.10.10">
    <property type="entry name" value="Endonuclease/exonuclease/phosphatase"/>
    <property type="match status" value="1"/>
</dbReference>
<dbReference type="PROSITE" id="PS50878">
    <property type="entry name" value="RT_POL"/>
    <property type="match status" value="1"/>
</dbReference>
<dbReference type="PANTHER" id="PTHR33116">
    <property type="entry name" value="REVERSE TRANSCRIPTASE ZINC-BINDING DOMAIN-CONTAINING PROTEIN-RELATED-RELATED"/>
    <property type="match status" value="1"/>
</dbReference>
<dbReference type="InterPro" id="IPR025836">
    <property type="entry name" value="Zn_knuckle_CX2CX4HX4C"/>
</dbReference>
<evidence type="ECO:0000313" key="5">
    <source>
        <dbReference type="Proteomes" id="UP001652660"/>
    </source>
</evidence>
<keyword evidence="1" id="KW-0863">Zinc-finger</keyword>
<protein>
    <recommendedName>
        <fullName evidence="7">Reverse transcriptase</fullName>
    </recommendedName>
</protein>
<dbReference type="Pfam" id="PF03372">
    <property type="entry name" value="Exo_endo_phos"/>
    <property type="match status" value="1"/>
</dbReference>
<dbReference type="InterPro" id="IPR000477">
    <property type="entry name" value="RT_dom"/>
</dbReference>
<evidence type="ECO:0000259" key="3">
    <source>
        <dbReference type="PROSITE" id="PS50158"/>
    </source>
</evidence>
<dbReference type="Proteomes" id="UP001652660">
    <property type="component" value="Chromosome 10e"/>
</dbReference>
<dbReference type="CDD" id="cd01650">
    <property type="entry name" value="RT_nLTR_like"/>
    <property type="match status" value="1"/>
</dbReference>
<keyword evidence="1" id="KW-0479">Metal-binding</keyword>
<dbReference type="Pfam" id="PF13966">
    <property type="entry name" value="zf-RVT"/>
    <property type="match status" value="1"/>
</dbReference>
<dbReference type="InterPro" id="IPR001878">
    <property type="entry name" value="Znf_CCHC"/>
</dbReference>
<dbReference type="PROSITE" id="PS50158">
    <property type="entry name" value="ZF_CCHC"/>
    <property type="match status" value="1"/>
</dbReference>
<dbReference type="InterPro" id="IPR036691">
    <property type="entry name" value="Endo/exonu/phosph_ase_sf"/>
</dbReference>
<gene>
    <name evidence="6" type="primary">LOC140015448</name>
</gene>
<evidence type="ECO:0000313" key="6">
    <source>
        <dbReference type="RefSeq" id="XP_071924132.1"/>
    </source>
</evidence>
<accession>A0ABM4VX68</accession>
<dbReference type="InterPro" id="IPR005135">
    <property type="entry name" value="Endo/exonuclease/phosphatase"/>
</dbReference>
<dbReference type="InterPro" id="IPR026960">
    <property type="entry name" value="RVT-Znf"/>
</dbReference>
<dbReference type="SUPFAM" id="SSF56672">
    <property type="entry name" value="DNA/RNA polymerases"/>
    <property type="match status" value="1"/>
</dbReference>
<dbReference type="PANTHER" id="PTHR33116:SF86">
    <property type="entry name" value="REVERSE TRANSCRIPTASE DOMAIN-CONTAINING PROTEIN"/>
    <property type="match status" value="1"/>
</dbReference>
<feature type="region of interest" description="Disordered" evidence="2">
    <location>
        <begin position="1793"/>
        <end position="1814"/>
    </location>
</feature>
<feature type="domain" description="CCHC-type" evidence="3">
    <location>
        <begin position="158"/>
        <end position="173"/>
    </location>
</feature>
<evidence type="ECO:0000256" key="1">
    <source>
        <dbReference type="PROSITE-ProRule" id="PRU00047"/>
    </source>
</evidence>
<dbReference type="SUPFAM" id="SSF56219">
    <property type="entry name" value="DNase I-like"/>
    <property type="match status" value="1"/>
</dbReference>